<keyword evidence="6 12" id="KW-0732">Signal</keyword>
<dbReference type="Gene3D" id="2.60.40.420">
    <property type="entry name" value="Cupredoxins - blue copper proteins"/>
    <property type="match status" value="3"/>
</dbReference>
<evidence type="ECO:0000256" key="1">
    <source>
        <dbReference type="ARBA" id="ARBA00000349"/>
    </source>
</evidence>
<dbReference type="Pfam" id="PF07731">
    <property type="entry name" value="Cu-oxidase_2"/>
    <property type="match status" value="1"/>
</dbReference>
<dbReference type="InterPro" id="IPR011707">
    <property type="entry name" value="Cu-oxidase-like_N"/>
</dbReference>
<accession>F0XJC5</accession>
<dbReference type="STRING" id="655863.F0XJC5"/>
<dbReference type="FunFam" id="2.60.40.420:FF:000046">
    <property type="entry name" value="Multicopper oxidase"/>
    <property type="match status" value="1"/>
</dbReference>
<dbReference type="PANTHER" id="PTHR11709:SF87">
    <property type="entry name" value="LACCASE"/>
    <property type="match status" value="1"/>
</dbReference>
<evidence type="ECO:0000259" key="14">
    <source>
        <dbReference type="Pfam" id="PF07731"/>
    </source>
</evidence>
<dbReference type="CDD" id="cd13854">
    <property type="entry name" value="CuRO_1_MaLCC_like"/>
    <property type="match status" value="1"/>
</dbReference>
<evidence type="ECO:0000259" key="13">
    <source>
        <dbReference type="Pfam" id="PF00394"/>
    </source>
</evidence>
<evidence type="ECO:0000259" key="15">
    <source>
        <dbReference type="Pfam" id="PF07732"/>
    </source>
</evidence>
<dbReference type="GeneID" id="25975131"/>
<dbReference type="EMBL" id="GL629782">
    <property type="protein sequence ID" value="EFX02122.1"/>
    <property type="molecule type" value="Genomic_DNA"/>
</dbReference>
<feature type="chain" id="PRO_5003262212" description="laccase" evidence="12">
    <location>
        <begin position="24"/>
        <end position="592"/>
    </location>
</feature>
<evidence type="ECO:0000256" key="6">
    <source>
        <dbReference type="ARBA" id="ARBA00022729"/>
    </source>
</evidence>
<evidence type="ECO:0000256" key="3">
    <source>
        <dbReference type="ARBA" id="ARBA00010609"/>
    </source>
</evidence>
<evidence type="ECO:0000256" key="12">
    <source>
        <dbReference type="SAM" id="SignalP"/>
    </source>
</evidence>
<dbReference type="Proteomes" id="UP000007796">
    <property type="component" value="Unassembled WGS sequence"/>
</dbReference>
<dbReference type="OrthoDB" id="2121828at2759"/>
<dbReference type="FunFam" id="2.60.40.420:FF:000021">
    <property type="entry name" value="Extracellular dihydrogeodin oxidase/laccase"/>
    <property type="match status" value="1"/>
</dbReference>
<keyword evidence="17" id="KW-1185">Reference proteome</keyword>
<dbReference type="FunFam" id="2.60.40.420:FF:000045">
    <property type="entry name" value="Laccase 2"/>
    <property type="match status" value="1"/>
</dbReference>
<dbReference type="PROSITE" id="PS00080">
    <property type="entry name" value="MULTICOPPER_OXIDASE2"/>
    <property type="match status" value="1"/>
</dbReference>
<dbReference type="InterPro" id="IPR002355">
    <property type="entry name" value="Cu_oxidase_Cu_BS"/>
</dbReference>
<sequence>MRFFSALAAVSSLLSASSLTVLAVPELAVNSARASSCNTASLRSCWTAGFDINTDYMTSTPITGVTRTYDLTITQETDWTGPDGQVKSLVMLINGQFPGPVITADWGDTISVTVTNKLDSNGTSMHWHGIRQLNNNLQDGVNGVTECPIAPGSSRTYTFLAEQYGTTWYHSHFSAQYGNGVFGTLYINGPASANYDIDLGTFPVGDYYYDTADNLVEYTKNHGPPPSDNLLFNGTNVHPTKSGQGSYAKVTLTHGKSHRLRLVNPSVENHFALSLASHNFTIISSDLVPVEPTTVTQLFMGPGQRYDIIITADQDVDNYWFNATFSADGGCGSSINTAPAAIFHYSGATGSVPTDPGASISVPNCGDISDLKPKVSRTIPVSDFQEAAANTLPINLVVDSTGPALLTWKVNGTQINIDWNVPVVDYVMKFNTSYPQSDNIIRVPKASSAEWAFWLIENDPTFALAHPIHLHGHDFVVLGRSDPSDASPAAFDASSATLNGDNPMRRDVAMLPAKGWLLIAFRIDNPGVWLMHCHIAWHVSGGLGVTFLEDPDTFGSQVACSDKRAFKQTCDAWNNYYPSGDPFKQDDSGLRI</sequence>
<dbReference type="eggNOG" id="KOG1263">
    <property type="taxonomic scope" value="Eukaryota"/>
</dbReference>
<comment type="similarity">
    <text evidence="3">Belongs to the multicopper oxidase family.</text>
</comment>
<evidence type="ECO:0000256" key="5">
    <source>
        <dbReference type="ARBA" id="ARBA00022723"/>
    </source>
</evidence>
<evidence type="ECO:0000256" key="2">
    <source>
        <dbReference type="ARBA" id="ARBA00001935"/>
    </source>
</evidence>
<gene>
    <name evidence="16" type="ORF">CMQ_2171</name>
</gene>
<dbReference type="GO" id="GO:0046274">
    <property type="term" value="P:lignin catabolic process"/>
    <property type="evidence" value="ECO:0007669"/>
    <property type="project" value="UniProtKB-KW"/>
</dbReference>
<feature type="signal peptide" evidence="12">
    <location>
        <begin position="1"/>
        <end position="23"/>
    </location>
</feature>
<protein>
    <recommendedName>
        <fullName evidence="4">laccase</fullName>
        <ecNumber evidence="4">1.10.3.2</ecNumber>
    </recommendedName>
</protein>
<dbReference type="InterPro" id="IPR033138">
    <property type="entry name" value="Cu_oxidase_CS"/>
</dbReference>
<dbReference type="CDD" id="cd13880">
    <property type="entry name" value="CuRO_2_MaLCC_like"/>
    <property type="match status" value="1"/>
</dbReference>
<dbReference type="SMR" id="F0XJC5"/>
<dbReference type="HOGENOM" id="CLU_006504_3_2_1"/>
<dbReference type="RefSeq" id="XP_014171604.1">
    <property type="nucleotide sequence ID" value="XM_014316129.1"/>
</dbReference>
<reference evidence="16 17" key="1">
    <citation type="journal article" date="2011" name="Proc. Natl. Acad. Sci. U.S.A.">
        <title>Genome and transcriptome analyses of the mountain pine beetle-fungal symbiont Grosmannia clavigera, a lodgepole pine pathogen.</title>
        <authorList>
            <person name="DiGuistini S."/>
            <person name="Wang Y."/>
            <person name="Liao N.Y."/>
            <person name="Taylor G."/>
            <person name="Tanguay P."/>
            <person name="Feau N."/>
            <person name="Henrissat B."/>
            <person name="Chan S.K."/>
            <person name="Hesse-Orce U."/>
            <person name="Alamouti S.M."/>
            <person name="Tsui C.K.M."/>
            <person name="Docking R.T."/>
            <person name="Levasseur A."/>
            <person name="Haridas S."/>
            <person name="Robertson G."/>
            <person name="Birol I."/>
            <person name="Holt R.A."/>
            <person name="Marra M.A."/>
            <person name="Hamelin R.C."/>
            <person name="Hirst M."/>
            <person name="Jones S.J.M."/>
            <person name="Bohlmann J."/>
            <person name="Breuil C."/>
        </authorList>
    </citation>
    <scope>NUCLEOTIDE SEQUENCE [LARGE SCALE GENOMIC DNA]</scope>
    <source>
        <strain evidence="17">kw1407 / UAMH 11150</strain>
    </source>
</reference>
<keyword evidence="9" id="KW-1015">Disulfide bond</keyword>
<feature type="domain" description="Plastocyanin-like" evidence="13">
    <location>
        <begin position="201"/>
        <end position="348"/>
    </location>
</feature>
<dbReference type="InterPro" id="IPR011706">
    <property type="entry name" value="Cu-oxidase_C"/>
</dbReference>
<dbReference type="EC" id="1.10.3.2" evidence="4"/>
<dbReference type="CDD" id="cd13901">
    <property type="entry name" value="CuRO_3_MaLCC_like"/>
    <property type="match status" value="1"/>
</dbReference>
<evidence type="ECO:0000256" key="7">
    <source>
        <dbReference type="ARBA" id="ARBA00023002"/>
    </source>
</evidence>
<name>F0XJC5_GROCL</name>
<dbReference type="PROSITE" id="PS00079">
    <property type="entry name" value="MULTICOPPER_OXIDASE1"/>
    <property type="match status" value="1"/>
</dbReference>
<dbReference type="SUPFAM" id="SSF49503">
    <property type="entry name" value="Cupredoxins"/>
    <property type="match status" value="3"/>
</dbReference>
<comment type="catalytic activity">
    <reaction evidence="1">
        <text>4 hydroquinone + O2 = 4 benzosemiquinone + 2 H2O</text>
        <dbReference type="Rhea" id="RHEA:11276"/>
        <dbReference type="ChEBI" id="CHEBI:15377"/>
        <dbReference type="ChEBI" id="CHEBI:15379"/>
        <dbReference type="ChEBI" id="CHEBI:17594"/>
        <dbReference type="ChEBI" id="CHEBI:17977"/>
        <dbReference type="EC" id="1.10.3.2"/>
    </reaction>
</comment>
<dbReference type="InterPro" id="IPR008972">
    <property type="entry name" value="Cupredoxin"/>
</dbReference>
<dbReference type="GO" id="GO:0052716">
    <property type="term" value="F:hydroquinone:oxygen oxidoreductase activity"/>
    <property type="evidence" value="ECO:0007669"/>
    <property type="project" value="UniProtKB-EC"/>
</dbReference>
<dbReference type="Pfam" id="PF00394">
    <property type="entry name" value="Cu-oxidase"/>
    <property type="match status" value="1"/>
</dbReference>
<keyword evidence="5" id="KW-0479">Metal-binding</keyword>
<dbReference type="GO" id="GO:0005507">
    <property type="term" value="F:copper ion binding"/>
    <property type="evidence" value="ECO:0007669"/>
    <property type="project" value="InterPro"/>
</dbReference>
<keyword evidence="11" id="KW-0439">Lignin degradation</keyword>
<evidence type="ECO:0000256" key="10">
    <source>
        <dbReference type="ARBA" id="ARBA00023180"/>
    </source>
</evidence>
<comment type="cofactor">
    <cofactor evidence="2">
        <name>Cu cation</name>
        <dbReference type="ChEBI" id="CHEBI:23378"/>
    </cofactor>
</comment>
<organism evidence="17">
    <name type="scientific">Grosmannia clavigera (strain kw1407 / UAMH 11150)</name>
    <name type="common">Blue stain fungus</name>
    <name type="synonym">Graphiocladiella clavigera</name>
    <dbReference type="NCBI Taxonomy" id="655863"/>
    <lineage>
        <taxon>Eukaryota</taxon>
        <taxon>Fungi</taxon>
        <taxon>Dikarya</taxon>
        <taxon>Ascomycota</taxon>
        <taxon>Pezizomycotina</taxon>
        <taxon>Sordariomycetes</taxon>
        <taxon>Sordariomycetidae</taxon>
        <taxon>Ophiostomatales</taxon>
        <taxon>Ophiostomataceae</taxon>
        <taxon>Leptographium</taxon>
    </lineage>
</organism>
<evidence type="ECO:0000256" key="8">
    <source>
        <dbReference type="ARBA" id="ARBA00023008"/>
    </source>
</evidence>
<evidence type="ECO:0000313" key="17">
    <source>
        <dbReference type="Proteomes" id="UP000007796"/>
    </source>
</evidence>
<evidence type="ECO:0000256" key="9">
    <source>
        <dbReference type="ARBA" id="ARBA00023157"/>
    </source>
</evidence>
<feature type="domain" description="Plastocyanin-like" evidence="15">
    <location>
        <begin position="80"/>
        <end position="191"/>
    </location>
</feature>
<dbReference type="InterPro" id="IPR045087">
    <property type="entry name" value="Cu-oxidase_fam"/>
</dbReference>
<keyword evidence="10" id="KW-0325">Glycoprotein</keyword>
<dbReference type="AlphaFoldDB" id="F0XJC5"/>
<evidence type="ECO:0000313" key="16">
    <source>
        <dbReference type="EMBL" id="EFX02122.1"/>
    </source>
</evidence>
<proteinExistence type="inferred from homology"/>
<dbReference type="Pfam" id="PF07732">
    <property type="entry name" value="Cu-oxidase_3"/>
    <property type="match status" value="1"/>
</dbReference>
<keyword evidence="7" id="KW-0560">Oxidoreductase</keyword>
<dbReference type="InterPro" id="IPR001117">
    <property type="entry name" value="Cu-oxidase_2nd"/>
</dbReference>
<dbReference type="InParanoid" id="F0XJC5"/>
<dbReference type="PANTHER" id="PTHR11709">
    <property type="entry name" value="MULTI-COPPER OXIDASE"/>
    <property type="match status" value="1"/>
</dbReference>
<keyword evidence="8" id="KW-0186">Copper</keyword>
<evidence type="ECO:0000256" key="4">
    <source>
        <dbReference type="ARBA" id="ARBA00012297"/>
    </source>
</evidence>
<feature type="domain" description="Plastocyanin-like" evidence="14">
    <location>
        <begin position="430"/>
        <end position="552"/>
    </location>
</feature>
<evidence type="ECO:0000256" key="11">
    <source>
        <dbReference type="ARBA" id="ARBA00023185"/>
    </source>
</evidence>